<dbReference type="AlphaFoldDB" id="A0A0R3PTH0"/>
<dbReference type="WBParaSite" id="ACOC_0000907301-mRNA-1">
    <property type="protein sequence ID" value="ACOC_0000907301-mRNA-1"/>
    <property type="gene ID" value="ACOC_0000907301"/>
</dbReference>
<keyword evidence="2" id="KW-1185">Reference proteome</keyword>
<accession>A0A0R3PTH0</accession>
<dbReference type="EMBL" id="UYYA01004244">
    <property type="protein sequence ID" value="VDM60659.1"/>
    <property type="molecule type" value="Genomic_DNA"/>
</dbReference>
<reference evidence="1 2" key="2">
    <citation type="submission" date="2018-11" db="EMBL/GenBank/DDBJ databases">
        <authorList>
            <consortium name="Pathogen Informatics"/>
        </authorList>
    </citation>
    <scope>NUCLEOTIDE SEQUENCE [LARGE SCALE GENOMIC DNA]</scope>
    <source>
        <strain evidence="1 2">Costa Rica</strain>
    </source>
</reference>
<evidence type="ECO:0000313" key="1">
    <source>
        <dbReference type="EMBL" id="VDM60659.1"/>
    </source>
</evidence>
<dbReference type="OMA" id="FTAATFH"/>
<gene>
    <name evidence="1" type="ORF">ACOC_LOCUS9074</name>
</gene>
<sequence length="86" mass="9865">MEALDGQKVPTQCIKIQNYLPPSFTAATFHNVVRTLEWVNMGVKIVGRQLHHLRFADDIVLIRPNIRQAERMLADFDKACGKLVFE</sequence>
<evidence type="ECO:0000313" key="2">
    <source>
        <dbReference type="Proteomes" id="UP000267027"/>
    </source>
</evidence>
<name>A0A0R3PTH0_ANGCS</name>
<reference evidence="3" key="1">
    <citation type="submission" date="2017-02" db="UniProtKB">
        <authorList>
            <consortium name="WormBaseParasite"/>
        </authorList>
    </citation>
    <scope>IDENTIFICATION</scope>
</reference>
<dbReference type="Proteomes" id="UP000267027">
    <property type="component" value="Unassembled WGS sequence"/>
</dbReference>
<protein>
    <submittedName>
        <fullName evidence="3">Reverse transcriptase domain-containing protein</fullName>
    </submittedName>
</protein>
<proteinExistence type="predicted"/>
<dbReference type="OrthoDB" id="5867844at2759"/>
<organism evidence="3">
    <name type="scientific">Angiostrongylus costaricensis</name>
    <name type="common">Nematode worm</name>
    <dbReference type="NCBI Taxonomy" id="334426"/>
    <lineage>
        <taxon>Eukaryota</taxon>
        <taxon>Metazoa</taxon>
        <taxon>Ecdysozoa</taxon>
        <taxon>Nematoda</taxon>
        <taxon>Chromadorea</taxon>
        <taxon>Rhabditida</taxon>
        <taxon>Rhabditina</taxon>
        <taxon>Rhabditomorpha</taxon>
        <taxon>Strongyloidea</taxon>
        <taxon>Metastrongylidae</taxon>
        <taxon>Angiostrongylus</taxon>
    </lineage>
</organism>
<evidence type="ECO:0000313" key="3">
    <source>
        <dbReference type="WBParaSite" id="ACOC_0000907301-mRNA-1"/>
    </source>
</evidence>